<evidence type="ECO:0000313" key="2">
    <source>
        <dbReference type="Proteomes" id="UP000007151"/>
    </source>
</evidence>
<organism evidence="1 2">
    <name type="scientific">Danaus plexippus plexippus</name>
    <dbReference type="NCBI Taxonomy" id="278856"/>
    <lineage>
        <taxon>Eukaryota</taxon>
        <taxon>Metazoa</taxon>
        <taxon>Ecdysozoa</taxon>
        <taxon>Arthropoda</taxon>
        <taxon>Hexapoda</taxon>
        <taxon>Insecta</taxon>
        <taxon>Pterygota</taxon>
        <taxon>Neoptera</taxon>
        <taxon>Endopterygota</taxon>
        <taxon>Lepidoptera</taxon>
        <taxon>Glossata</taxon>
        <taxon>Ditrysia</taxon>
        <taxon>Papilionoidea</taxon>
        <taxon>Nymphalidae</taxon>
        <taxon>Danainae</taxon>
        <taxon>Danaini</taxon>
        <taxon>Danaina</taxon>
        <taxon>Danaus</taxon>
        <taxon>Danaus</taxon>
    </lineage>
</organism>
<accession>A0A212EST0</accession>
<comment type="caution">
    <text evidence="1">The sequence shown here is derived from an EMBL/GenBank/DDBJ whole genome shotgun (WGS) entry which is preliminary data.</text>
</comment>
<sequence>METRHYWEENGHAVKYD</sequence>
<keyword evidence="2" id="KW-1185">Reference proteome</keyword>
<gene>
    <name evidence="1" type="ORF">KGM_209925A</name>
</gene>
<protein>
    <submittedName>
        <fullName evidence="1">Class b basic helix-loop-helix protein</fullName>
    </submittedName>
</protein>
<dbReference type="EMBL" id="AGBW02012724">
    <property type="protein sequence ID" value="OWR44537.1"/>
    <property type="molecule type" value="Genomic_DNA"/>
</dbReference>
<name>A0A212EST0_DANPL</name>
<proteinExistence type="predicted"/>
<dbReference type="InParanoid" id="A0A212EST0"/>
<dbReference type="KEGG" id="dpl:KGM_209925A"/>
<feature type="non-terminal residue" evidence="1">
    <location>
        <position position="17"/>
    </location>
</feature>
<reference evidence="1 2" key="1">
    <citation type="journal article" date="2011" name="Cell">
        <title>The monarch butterfly genome yields insights into long-distance migration.</title>
        <authorList>
            <person name="Zhan S."/>
            <person name="Merlin C."/>
            <person name="Boore J.L."/>
            <person name="Reppert S.M."/>
        </authorList>
    </citation>
    <scope>NUCLEOTIDE SEQUENCE [LARGE SCALE GENOMIC DNA]</scope>
    <source>
        <strain evidence="1">F-2</strain>
    </source>
</reference>
<evidence type="ECO:0000313" key="1">
    <source>
        <dbReference type="EMBL" id="OWR44537.1"/>
    </source>
</evidence>
<dbReference type="Proteomes" id="UP000007151">
    <property type="component" value="Unassembled WGS sequence"/>
</dbReference>
<dbReference type="AlphaFoldDB" id="A0A212EST0"/>